<organism evidence="2 3">
    <name type="scientific">Phialemonium atrogriseum</name>
    <dbReference type="NCBI Taxonomy" id="1093897"/>
    <lineage>
        <taxon>Eukaryota</taxon>
        <taxon>Fungi</taxon>
        <taxon>Dikarya</taxon>
        <taxon>Ascomycota</taxon>
        <taxon>Pezizomycotina</taxon>
        <taxon>Sordariomycetes</taxon>
        <taxon>Sordariomycetidae</taxon>
        <taxon>Cephalothecales</taxon>
        <taxon>Cephalothecaceae</taxon>
        <taxon>Phialemonium</taxon>
    </lineage>
</organism>
<reference evidence="2" key="1">
    <citation type="submission" date="2023-06" db="EMBL/GenBank/DDBJ databases">
        <title>Genome-scale phylogeny and comparative genomics of the fungal order Sordariales.</title>
        <authorList>
            <consortium name="Lawrence Berkeley National Laboratory"/>
            <person name="Hensen N."/>
            <person name="Bonometti L."/>
            <person name="Westerberg I."/>
            <person name="Brannstrom I.O."/>
            <person name="Guillou S."/>
            <person name="Cros-Aarteil S."/>
            <person name="Calhoun S."/>
            <person name="Haridas S."/>
            <person name="Kuo A."/>
            <person name="Mondo S."/>
            <person name="Pangilinan J."/>
            <person name="Riley R."/>
            <person name="Labutti K."/>
            <person name="Andreopoulos B."/>
            <person name="Lipzen A."/>
            <person name="Chen C."/>
            <person name="Yanf M."/>
            <person name="Daum C."/>
            <person name="Ng V."/>
            <person name="Clum A."/>
            <person name="Steindorff A."/>
            <person name="Ohm R."/>
            <person name="Martin F."/>
            <person name="Silar P."/>
            <person name="Natvig D."/>
            <person name="Lalanne C."/>
            <person name="Gautier V."/>
            <person name="Ament-Velasquez S.L."/>
            <person name="Kruys A."/>
            <person name="Hutchinson M.I."/>
            <person name="Powell A.J."/>
            <person name="Barry K."/>
            <person name="Miller A.N."/>
            <person name="Grigoriev I.V."/>
            <person name="Debuchy R."/>
            <person name="Gladieux P."/>
            <person name="Thoren M.H."/>
            <person name="Johannesson H."/>
        </authorList>
    </citation>
    <scope>NUCLEOTIDE SEQUENCE</scope>
    <source>
        <strain evidence="2">8032-3</strain>
    </source>
</reference>
<name>A0AAJ0FJG7_9PEZI</name>
<evidence type="ECO:0000313" key="2">
    <source>
        <dbReference type="EMBL" id="KAK1764414.1"/>
    </source>
</evidence>
<sequence>MTGVTGIALNVATKAELLPELRGDGDGVSAADDKTETLQAADAKIPLDCGHGGKQGEGAADEPELDELSERLNTGALTVSILGPYGNLARVTGHVYWDGIERETDWPSWGDREREASCRCHMPRLSRGTYESPDDEDYGLLDAESNLKFENVNPRTVTVGGFGIESWDFENTKPREDDDGHSLEFAEELDLEEIVGTLGIVYYNQQYARDPKRWIGDLYSLRNRTDVFAEFTRESSVGLQWAAPRDDEYIGIWNFLRQIIVARELAVRLEHLDGDSSYAGFTARVLASLIVSDLCLKHAEIIITDTKLQIDGAEKWPYINEVRDYAEDAYSNIRGRRSTSTCMTGCSVSSSRASGFAFKIMTALVLCTPSIKDRIGVIPCYDCSLSLPIRSYWRSRTVLGRVLGCLPGVTGLCGWIGPCPPIELDPPEKGGKKPRHVRVKARRIAPIDHRPNRDDGVIDLGSGYDRFEATRIRPGEEVDAYLADMKDPGKKLPLDVDVARKGAAKRTTGGDGDIDDLYVQNGTQYQASISFQMDGDVEDSAGPVAYKFFTNPIFVTPPPCQGGPHEVHARELSRYRGDNVWPVARLKGHTPEDVDVGGGAVVVINATGRGAEVLARAWCSERGGNAVIRRAGGPCFVCAVCAAGKGGLGTGVLIWVG</sequence>
<dbReference type="PANTHER" id="PTHR42345">
    <property type="entry name" value="TPR_REGION DOMAIN-CONTAINING PROTEIN"/>
    <property type="match status" value="1"/>
</dbReference>
<dbReference type="AlphaFoldDB" id="A0AAJ0FJG7"/>
<comment type="caution">
    <text evidence="2">The sequence shown here is derived from an EMBL/GenBank/DDBJ whole genome shotgun (WGS) entry which is preliminary data.</text>
</comment>
<dbReference type="PANTHER" id="PTHR42345:SF2">
    <property type="entry name" value="HELICASE-LIKE PROTEIN"/>
    <property type="match status" value="1"/>
</dbReference>
<evidence type="ECO:0000256" key="1">
    <source>
        <dbReference type="SAM" id="MobiDB-lite"/>
    </source>
</evidence>
<feature type="region of interest" description="Disordered" evidence="1">
    <location>
        <begin position="46"/>
        <end position="65"/>
    </location>
</feature>
<dbReference type="RefSeq" id="XP_060280627.1">
    <property type="nucleotide sequence ID" value="XM_060431808.1"/>
</dbReference>
<dbReference type="GeneID" id="85314995"/>
<evidence type="ECO:0000313" key="3">
    <source>
        <dbReference type="Proteomes" id="UP001244011"/>
    </source>
</evidence>
<protein>
    <submittedName>
        <fullName evidence="2">Uncharacterized protein</fullName>
    </submittedName>
</protein>
<accession>A0AAJ0FJG7</accession>
<dbReference type="EMBL" id="MU839020">
    <property type="protein sequence ID" value="KAK1764414.1"/>
    <property type="molecule type" value="Genomic_DNA"/>
</dbReference>
<keyword evidence="3" id="KW-1185">Reference proteome</keyword>
<gene>
    <name evidence="2" type="ORF">QBC33DRAFT_595027</name>
</gene>
<dbReference type="Proteomes" id="UP001244011">
    <property type="component" value="Unassembled WGS sequence"/>
</dbReference>
<proteinExistence type="predicted"/>